<dbReference type="Pfam" id="PF13419">
    <property type="entry name" value="HAD_2"/>
    <property type="match status" value="1"/>
</dbReference>
<dbReference type="InterPro" id="IPR023214">
    <property type="entry name" value="HAD_sf"/>
</dbReference>
<dbReference type="InterPro" id="IPR050155">
    <property type="entry name" value="HAD-like_hydrolase_sf"/>
</dbReference>
<dbReference type="InterPro" id="IPR036412">
    <property type="entry name" value="HAD-like_sf"/>
</dbReference>
<dbReference type="Gene3D" id="3.40.50.1000">
    <property type="entry name" value="HAD superfamily/HAD-like"/>
    <property type="match status" value="1"/>
</dbReference>
<reference evidence="1 2" key="1">
    <citation type="submission" date="2019-12" db="EMBL/GenBank/DDBJ databases">
        <title>Defluviitalea raffinosedens, isolated from a biogas fermenter, genome sequencing and characterization.</title>
        <authorList>
            <person name="Rettenmaier R."/>
            <person name="Schneider M."/>
            <person name="Neuhaus K."/>
            <person name="Liebl W."/>
            <person name="Zverlov V."/>
        </authorList>
    </citation>
    <scope>NUCLEOTIDE SEQUENCE [LARGE SCALE GENOMIC DNA]</scope>
    <source>
        <strain evidence="1 2">249c-K6</strain>
    </source>
</reference>
<dbReference type="SFLD" id="SFLDG01129">
    <property type="entry name" value="C1.5:_HAD__Beta-PGM__Phosphata"/>
    <property type="match status" value="1"/>
</dbReference>
<dbReference type="OrthoDB" id="9792518at2"/>
<dbReference type="Proteomes" id="UP000483018">
    <property type="component" value="Unassembled WGS sequence"/>
</dbReference>
<keyword evidence="2" id="KW-1185">Reference proteome</keyword>
<dbReference type="InterPro" id="IPR041492">
    <property type="entry name" value="HAD_2"/>
</dbReference>
<dbReference type="GO" id="GO:0006281">
    <property type="term" value="P:DNA repair"/>
    <property type="evidence" value="ECO:0007669"/>
    <property type="project" value="TreeGrafter"/>
</dbReference>
<dbReference type="GO" id="GO:0005829">
    <property type="term" value="C:cytosol"/>
    <property type="evidence" value="ECO:0007669"/>
    <property type="project" value="TreeGrafter"/>
</dbReference>
<dbReference type="NCBIfam" id="TIGR01549">
    <property type="entry name" value="HAD-SF-IA-v1"/>
    <property type="match status" value="1"/>
</dbReference>
<evidence type="ECO:0000313" key="2">
    <source>
        <dbReference type="Proteomes" id="UP000483018"/>
    </source>
</evidence>
<dbReference type="SFLD" id="SFLDS00003">
    <property type="entry name" value="Haloacid_Dehalogenase"/>
    <property type="match status" value="1"/>
</dbReference>
<dbReference type="EMBL" id="WSLF01000008">
    <property type="protein sequence ID" value="KAE9633494.1"/>
    <property type="molecule type" value="Genomic_DNA"/>
</dbReference>
<name>A0A7C8HF99_9FIRM</name>
<comment type="caution">
    <text evidence="1">The sequence shown here is derived from an EMBL/GenBank/DDBJ whole genome shotgun (WGS) entry which is preliminary data.</text>
</comment>
<dbReference type="RefSeq" id="WP_158740810.1">
    <property type="nucleotide sequence ID" value="NZ_JAFBEP010000009.1"/>
</dbReference>
<sequence length="218" mass="24575">MRNKLIIFDLDGTLVDTIEGIGFSMNKVLQNHGFPVHTIEAYRRFVGNGLRSLAKTVLPQNHRDDETIDLCYKEMLEVYSQFYSRGISLYPGIEDMLDRLTGEGYAIGINTNKDQRITEYIVKEFLGKWKFVKVIGDEGGYPKKPNPEAALAIAAEGGFKPYESVYVGDSEVDYKTAQAAGMKPVSVLWGFRSREELIKLNPKGVIETPDEIFNKINP</sequence>
<dbReference type="SUPFAM" id="SSF56784">
    <property type="entry name" value="HAD-like"/>
    <property type="match status" value="1"/>
</dbReference>
<accession>A0A7C8HF99</accession>
<evidence type="ECO:0000313" key="1">
    <source>
        <dbReference type="EMBL" id="KAE9633494.1"/>
    </source>
</evidence>
<dbReference type="InterPro" id="IPR006439">
    <property type="entry name" value="HAD-SF_hydro_IA"/>
</dbReference>
<dbReference type="AlphaFoldDB" id="A0A7C8HF99"/>
<dbReference type="InterPro" id="IPR023198">
    <property type="entry name" value="PGP-like_dom2"/>
</dbReference>
<protein>
    <submittedName>
        <fullName evidence="1">HAD-IA family hydrolase</fullName>
    </submittedName>
</protein>
<dbReference type="PANTHER" id="PTHR43434">
    <property type="entry name" value="PHOSPHOGLYCOLATE PHOSPHATASE"/>
    <property type="match status" value="1"/>
</dbReference>
<keyword evidence="1" id="KW-0378">Hydrolase</keyword>
<proteinExistence type="predicted"/>
<dbReference type="PANTHER" id="PTHR43434:SF1">
    <property type="entry name" value="PHOSPHOGLYCOLATE PHOSPHATASE"/>
    <property type="match status" value="1"/>
</dbReference>
<gene>
    <name evidence="1" type="ORF">GND95_09665</name>
</gene>
<dbReference type="GO" id="GO:0008967">
    <property type="term" value="F:phosphoglycolate phosphatase activity"/>
    <property type="evidence" value="ECO:0007669"/>
    <property type="project" value="TreeGrafter"/>
</dbReference>
<dbReference type="Gene3D" id="1.10.150.240">
    <property type="entry name" value="Putative phosphatase, domain 2"/>
    <property type="match status" value="1"/>
</dbReference>
<organism evidence="1 2">
    <name type="scientific">Defluviitalea raffinosedens</name>
    <dbReference type="NCBI Taxonomy" id="1450156"/>
    <lineage>
        <taxon>Bacteria</taxon>
        <taxon>Bacillati</taxon>
        <taxon>Bacillota</taxon>
        <taxon>Clostridia</taxon>
        <taxon>Lachnospirales</taxon>
        <taxon>Defluviitaleaceae</taxon>
        <taxon>Defluviitalea</taxon>
    </lineage>
</organism>